<reference evidence="2" key="1">
    <citation type="journal article" date="2005" name="Nature">
        <title>The map-based sequence of the rice genome.</title>
        <authorList>
            <consortium name="International rice genome sequencing project (IRGSP)"/>
            <person name="Matsumoto T."/>
            <person name="Wu J."/>
            <person name="Kanamori H."/>
            <person name="Katayose Y."/>
            <person name="Fujisawa M."/>
            <person name="Namiki N."/>
            <person name="Mizuno H."/>
            <person name="Yamamoto K."/>
            <person name="Antonio B.A."/>
            <person name="Baba T."/>
            <person name="Sakata K."/>
            <person name="Nagamura Y."/>
            <person name="Aoki H."/>
            <person name="Arikawa K."/>
            <person name="Arita K."/>
            <person name="Bito T."/>
            <person name="Chiden Y."/>
            <person name="Fujitsuka N."/>
            <person name="Fukunaka R."/>
            <person name="Hamada M."/>
            <person name="Harada C."/>
            <person name="Hayashi A."/>
            <person name="Hijishita S."/>
            <person name="Honda M."/>
            <person name="Hosokawa S."/>
            <person name="Ichikawa Y."/>
            <person name="Idonuma A."/>
            <person name="Iijima M."/>
            <person name="Ikeda M."/>
            <person name="Ikeno M."/>
            <person name="Ito K."/>
            <person name="Ito S."/>
            <person name="Ito T."/>
            <person name="Ito Y."/>
            <person name="Ito Y."/>
            <person name="Iwabuchi A."/>
            <person name="Kamiya K."/>
            <person name="Karasawa W."/>
            <person name="Kurita K."/>
            <person name="Katagiri S."/>
            <person name="Kikuta A."/>
            <person name="Kobayashi H."/>
            <person name="Kobayashi N."/>
            <person name="Machita K."/>
            <person name="Maehara T."/>
            <person name="Masukawa M."/>
            <person name="Mizubayashi T."/>
            <person name="Mukai Y."/>
            <person name="Nagasaki H."/>
            <person name="Nagata Y."/>
            <person name="Naito S."/>
            <person name="Nakashima M."/>
            <person name="Nakama Y."/>
            <person name="Nakamichi Y."/>
            <person name="Nakamura M."/>
            <person name="Meguro A."/>
            <person name="Negishi M."/>
            <person name="Ohta I."/>
            <person name="Ohta T."/>
            <person name="Okamoto M."/>
            <person name="Ono N."/>
            <person name="Saji S."/>
            <person name="Sakaguchi M."/>
            <person name="Sakai K."/>
            <person name="Shibata M."/>
            <person name="Shimokawa T."/>
            <person name="Song J."/>
            <person name="Takazaki Y."/>
            <person name="Terasawa K."/>
            <person name="Tsugane M."/>
            <person name="Tsuji K."/>
            <person name="Ueda S."/>
            <person name="Waki K."/>
            <person name="Yamagata H."/>
            <person name="Yamamoto M."/>
            <person name="Yamamoto S."/>
            <person name="Yamane H."/>
            <person name="Yoshiki S."/>
            <person name="Yoshihara R."/>
            <person name="Yukawa K."/>
            <person name="Zhong H."/>
            <person name="Yano M."/>
            <person name="Yuan Q."/>
            <person name="Ouyang S."/>
            <person name="Liu J."/>
            <person name="Jones K.M."/>
            <person name="Gansberger K."/>
            <person name="Moffat K."/>
            <person name="Hill J."/>
            <person name="Bera J."/>
            <person name="Fadrosh D."/>
            <person name="Jin S."/>
            <person name="Johri S."/>
            <person name="Kim M."/>
            <person name="Overton L."/>
            <person name="Reardon M."/>
            <person name="Tsitrin T."/>
            <person name="Vuong H."/>
            <person name="Weaver B."/>
            <person name="Ciecko A."/>
            <person name="Tallon L."/>
            <person name="Jackson J."/>
            <person name="Pai G."/>
            <person name="Aken S.V."/>
            <person name="Utterback T."/>
            <person name="Reidmuller S."/>
            <person name="Feldblyum T."/>
            <person name="Hsiao J."/>
            <person name="Zismann V."/>
            <person name="Iobst S."/>
            <person name="de Vazeille A.R."/>
            <person name="Buell C.R."/>
            <person name="Ying K."/>
            <person name="Li Y."/>
            <person name="Lu T."/>
            <person name="Huang Y."/>
            <person name="Zhao Q."/>
            <person name="Feng Q."/>
            <person name="Zhang L."/>
            <person name="Zhu J."/>
            <person name="Weng Q."/>
            <person name="Mu J."/>
            <person name="Lu Y."/>
            <person name="Fan D."/>
            <person name="Liu Y."/>
            <person name="Guan J."/>
            <person name="Zhang Y."/>
            <person name="Yu S."/>
            <person name="Liu X."/>
            <person name="Zhang Y."/>
            <person name="Hong G."/>
            <person name="Han B."/>
            <person name="Choisne N."/>
            <person name="Demange N."/>
            <person name="Orjeda G."/>
            <person name="Samain S."/>
            <person name="Cattolico L."/>
            <person name="Pelletier E."/>
            <person name="Couloux A."/>
            <person name="Segurens B."/>
            <person name="Wincker P."/>
            <person name="D'Hont A."/>
            <person name="Scarpelli C."/>
            <person name="Weissenbach J."/>
            <person name="Salanoubat M."/>
            <person name="Quetier F."/>
            <person name="Yu Y."/>
            <person name="Kim H.R."/>
            <person name="Rambo T."/>
            <person name="Currie J."/>
            <person name="Collura K."/>
            <person name="Luo M."/>
            <person name="Yang T."/>
            <person name="Ammiraju J.S.S."/>
            <person name="Engler F."/>
            <person name="Soderlund C."/>
            <person name="Wing R.A."/>
            <person name="Palmer L.E."/>
            <person name="de la Bastide M."/>
            <person name="Spiegel L."/>
            <person name="Nascimento L."/>
            <person name="Zutavern T."/>
            <person name="O'Shaughnessy A."/>
            <person name="Dike S."/>
            <person name="Dedhia N."/>
            <person name="Preston R."/>
            <person name="Balija V."/>
            <person name="McCombie W.R."/>
            <person name="Chow T."/>
            <person name="Chen H."/>
            <person name="Chung M."/>
            <person name="Chen C."/>
            <person name="Shaw J."/>
            <person name="Wu H."/>
            <person name="Hsiao K."/>
            <person name="Chao Y."/>
            <person name="Chu M."/>
            <person name="Cheng C."/>
            <person name="Hour A."/>
            <person name="Lee P."/>
            <person name="Lin S."/>
            <person name="Lin Y."/>
            <person name="Liou J."/>
            <person name="Liu S."/>
            <person name="Hsing Y."/>
            <person name="Raghuvanshi S."/>
            <person name="Mohanty A."/>
            <person name="Bharti A.K."/>
            <person name="Gaur A."/>
            <person name="Gupta V."/>
            <person name="Kumar D."/>
            <person name="Ravi V."/>
            <person name="Vij S."/>
            <person name="Kapur A."/>
            <person name="Khurana P."/>
            <person name="Khurana P."/>
            <person name="Khurana J.P."/>
            <person name="Tyagi A.K."/>
            <person name="Gaikwad K."/>
            <person name="Singh A."/>
            <person name="Dalal V."/>
            <person name="Srivastava S."/>
            <person name="Dixit A."/>
            <person name="Pal A.K."/>
            <person name="Ghazi I.A."/>
            <person name="Yadav M."/>
            <person name="Pandit A."/>
            <person name="Bhargava A."/>
            <person name="Sureshbabu K."/>
            <person name="Batra K."/>
            <person name="Sharma T.R."/>
            <person name="Mohapatra T."/>
            <person name="Singh N.K."/>
            <person name="Messing J."/>
            <person name="Nelson A.B."/>
            <person name="Fuks G."/>
            <person name="Kavchok S."/>
            <person name="Keizer G."/>
            <person name="Linton E."/>
            <person name="Llaca V."/>
            <person name="Song R."/>
            <person name="Tanyolac B."/>
            <person name="Young S."/>
            <person name="Ho-Il K."/>
            <person name="Hahn J.H."/>
            <person name="Sangsakoo G."/>
            <person name="Vanavichit A."/>
            <person name="de Mattos Luiz.A.T."/>
            <person name="Zimmer P.D."/>
            <person name="Malone G."/>
            <person name="Dellagostin O."/>
            <person name="de Oliveira A.C."/>
            <person name="Bevan M."/>
            <person name="Bancroft I."/>
            <person name="Minx P."/>
            <person name="Cordum H."/>
            <person name="Wilson R."/>
            <person name="Cheng Z."/>
            <person name="Jin W."/>
            <person name="Jiang J."/>
            <person name="Leong S.A."/>
            <person name="Iwama H."/>
            <person name="Gojobori T."/>
            <person name="Itoh T."/>
            <person name="Niimura Y."/>
            <person name="Fujii Y."/>
            <person name="Habara T."/>
            <person name="Sakai H."/>
            <person name="Sato Y."/>
            <person name="Wilson G."/>
            <person name="Kumar K."/>
            <person name="McCouch S."/>
            <person name="Juretic N."/>
            <person name="Hoen D."/>
            <person name="Wright S."/>
            <person name="Bruskiewich R."/>
            <person name="Bureau T."/>
            <person name="Miyao A."/>
            <person name="Hirochika H."/>
            <person name="Nishikawa T."/>
            <person name="Kadowaki K."/>
            <person name="Sugiura M."/>
            <person name="Burr B."/>
            <person name="Sasaki T."/>
        </authorList>
    </citation>
    <scope>NUCLEOTIDE SEQUENCE [LARGE SCALE GENOMIC DNA]</scope>
    <source>
        <strain evidence="2">cv. Nipponbare</strain>
    </source>
</reference>
<proteinExistence type="predicted"/>
<reference evidence="1 2" key="2">
    <citation type="journal article" date="2013" name="Plant Cell Physiol.">
        <title>Rice Annotation Project Database (RAP-DB): an integrative and interactive database for rice genomics.</title>
        <authorList>
            <person name="Sakai H."/>
            <person name="Lee S.S."/>
            <person name="Tanaka T."/>
            <person name="Numa H."/>
            <person name="Kim J."/>
            <person name="Kawahara Y."/>
            <person name="Wakimoto H."/>
            <person name="Yang C.C."/>
            <person name="Iwamoto M."/>
            <person name="Abe T."/>
            <person name="Yamada Y."/>
            <person name="Muto A."/>
            <person name="Inokuchi H."/>
            <person name="Ikemura T."/>
            <person name="Matsumoto T."/>
            <person name="Sasaki T."/>
            <person name="Itoh T."/>
        </authorList>
    </citation>
    <scope>NUCLEOTIDE SEQUENCE [LARGE SCALE GENOMIC DNA]</scope>
    <source>
        <strain evidence="2">cv. Nipponbare</strain>
    </source>
</reference>
<evidence type="ECO:0000313" key="1">
    <source>
        <dbReference type="EMBL" id="BAT05528.1"/>
    </source>
</evidence>
<dbReference type="InParanoid" id="A0A0P0XG01"/>
<feature type="non-terminal residue" evidence="1">
    <location>
        <position position="1"/>
    </location>
</feature>
<keyword evidence="2" id="KW-1185">Reference proteome</keyword>
<reference evidence="1 2" key="3">
    <citation type="journal article" date="2013" name="Rice">
        <title>Improvement of the Oryza sativa Nipponbare reference genome using next generation sequence and optical map data.</title>
        <authorList>
            <person name="Kawahara Y."/>
            <person name="de la Bastide M."/>
            <person name="Hamilton J.P."/>
            <person name="Kanamori H."/>
            <person name="McCombie W.R."/>
            <person name="Ouyang S."/>
            <person name="Schwartz D.C."/>
            <person name="Tanaka T."/>
            <person name="Wu J."/>
            <person name="Zhou S."/>
            <person name="Childs K.L."/>
            <person name="Davidson R.M."/>
            <person name="Lin H."/>
            <person name="Quesada-Ocampo L."/>
            <person name="Vaillancourt B."/>
            <person name="Sakai H."/>
            <person name="Lee S.S."/>
            <person name="Kim J."/>
            <person name="Numa H."/>
            <person name="Itoh T."/>
            <person name="Buell C.R."/>
            <person name="Matsumoto T."/>
        </authorList>
    </citation>
    <scope>NUCLEOTIDE SEQUENCE [LARGE SCALE GENOMIC DNA]</scope>
    <source>
        <strain evidence="2">cv. Nipponbare</strain>
    </source>
</reference>
<organism evidence="1 2">
    <name type="scientific">Oryza sativa subsp. japonica</name>
    <name type="common">Rice</name>
    <dbReference type="NCBI Taxonomy" id="39947"/>
    <lineage>
        <taxon>Eukaryota</taxon>
        <taxon>Viridiplantae</taxon>
        <taxon>Streptophyta</taxon>
        <taxon>Embryophyta</taxon>
        <taxon>Tracheophyta</taxon>
        <taxon>Spermatophyta</taxon>
        <taxon>Magnoliopsida</taxon>
        <taxon>Liliopsida</taxon>
        <taxon>Poales</taxon>
        <taxon>Poaceae</taxon>
        <taxon>BOP clade</taxon>
        <taxon>Oryzoideae</taxon>
        <taxon>Oryzeae</taxon>
        <taxon>Oryzinae</taxon>
        <taxon>Oryza</taxon>
        <taxon>Oryza sativa</taxon>
    </lineage>
</organism>
<name>A0A0P0XG01_ORYSJ</name>
<gene>
    <name evidence="1" type="ordered locus">Os08g0428300</name>
    <name evidence="1" type="ORF">OSNPB_080428300</name>
</gene>
<sequence length="60" mass="7078">PIKYVISCSIWEQAKDLHFLRPKQEGYLKKDGVKFNDITIMRFGPGQVSLLWWLLSWLSP</sequence>
<evidence type="ECO:0000313" key="2">
    <source>
        <dbReference type="Proteomes" id="UP000059680"/>
    </source>
</evidence>
<dbReference type="Proteomes" id="UP000059680">
    <property type="component" value="Chromosome 8"/>
</dbReference>
<protein>
    <submittedName>
        <fullName evidence="1">Os08g0428300 protein</fullName>
    </submittedName>
</protein>
<dbReference type="PaxDb" id="39947-A0A0P0XG01"/>
<dbReference type="AlphaFoldDB" id="A0A0P0XG01"/>
<dbReference type="Gramene" id="Os08t0428300-01">
    <property type="protein sequence ID" value="Os08t0428300-01"/>
    <property type="gene ID" value="Os08g0428300"/>
</dbReference>
<dbReference type="EMBL" id="AP014964">
    <property type="protein sequence ID" value="BAT05528.1"/>
    <property type="molecule type" value="Genomic_DNA"/>
</dbReference>
<accession>A0A0P0XG01</accession>